<feature type="compositionally biased region" description="Low complexity" evidence="1">
    <location>
        <begin position="88"/>
        <end position="100"/>
    </location>
</feature>
<organism evidence="2 3">
    <name type="scientific">Methylobacterium durans</name>
    <dbReference type="NCBI Taxonomy" id="2202825"/>
    <lineage>
        <taxon>Bacteria</taxon>
        <taxon>Pseudomonadati</taxon>
        <taxon>Pseudomonadota</taxon>
        <taxon>Alphaproteobacteria</taxon>
        <taxon>Hyphomicrobiales</taxon>
        <taxon>Methylobacteriaceae</taxon>
        <taxon>Methylobacterium</taxon>
    </lineage>
</organism>
<dbReference type="AlphaFoldDB" id="A0A2U8W352"/>
<keyword evidence="3" id="KW-1185">Reference proteome</keyword>
<evidence type="ECO:0000256" key="1">
    <source>
        <dbReference type="SAM" id="MobiDB-lite"/>
    </source>
</evidence>
<sequence>MVSRVPSPVRERDRVRGAISPDNAHPSPGALTRTRPLPNGRGGSRVPSPFRERDRVRGATSPDRSHPSPGRLTPTRPLPNGRGETPYRSVSLSSMRRLRA</sequence>
<protein>
    <submittedName>
        <fullName evidence="2">Uncharacterized protein</fullName>
    </submittedName>
</protein>
<dbReference type="EMBL" id="CP029550">
    <property type="protein sequence ID" value="AWN39792.1"/>
    <property type="molecule type" value="Genomic_DNA"/>
</dbReference>
<name>A0A2U8W352_9HYPH</name>
<dbReference type="KEGG" id="mets:DK389_03630"/>
<dbReference type="Proteomes" id="UP000245926">
    <property type="component" value="Chromosome"/>
</dbReference>
<proteinExistence type="predicted"/>
<feature type="region of interest" description="Disordered" evidence="1">
    <location>
        <begin position="1"/>
        <end position="100"/>
    </location>
</feature>
<accession>A0A2U8W352</accession>
<evidence type="ECO:0000313" key="2">
    <source>
        <dbReference type="EMBL" id="AWN39792.1"/>
    </source>
</evidence>
<reference evidence="3" key="1">
    <citation type="submission" date="2018-05" db="EMBL/GenBank/DDBJ databases">
        <title>Complete Genome Sequence of Methylobacterium sp. 17SD2-17.</title>
        <authorList>
            <person name="Srinivasan S."/>
        </authorList>
    </citation>
    <scope>NUCLEOTIDE SEQUENCE [LARGE SCALE GENOMIC DNA]</scope>
    <source>
        <strain evidence="3">17SD2-17</strain>
    </source>
</reference>
<gene>
    <name evidence="2" type="ORF">DK389_03630</name>
</gene>
<evidence type="ECO:0000313" key="3">
    <source>
        <dbReference type="Proteomes" id="UP000245926"/>
    </source>
</evidence>